<comment type="caution">
    <text evidence="1">The sequence shown here is derived from an EMBL/GenBank/DDBJ whole genome shotgun (WGS) entry which is preliminary data.</text>
</comment>
<name>A0ACC0V423_9HYPO</name>
<dbReference type="Proteomes" id="UP001163324">
    <property type="component" value="Chromosome 4"/>
</dbReference>
<evidence type="ECO:0000313" key="1">
    <source>
        <dbReference type="EMBL" id="KAI9900568.1"/>
    </source>
</evidence>
<keyword evidence="2" id="KW-1185">Reference proteome</keyword>
<reference evidence="1" key="1">
    <citation type="submission" date="2022-10" db="EMBL/GenBank/DDBJ databases">
        <title>Complete Genome of Trichothecium roseum strain YXFP-22015, a Plant Pathogen Isolated from Citrus.</title>
        <authorList>
            <person name="Wang Y."/>
            <person name="Zhu L."/>
        </authorList>
    </citation>
    <scope>NUCLEOTIDE SEQUENCE</scope>
    <source>
        <strain evidence="1">YXFP-22015</strain>
    </source>
</reference>
<accession>A0ACC0V423</accession>
<dbReference type="EMBL" id="CM047943">
    <property type="protein sequence ID" value="KAI9900568.1"/>
    <property type="molecule type" value="Genomic_DNA"/>
</dbReference>
<proteinExistence type="predicted"/>
<organism evidence="1 2">
    <name type="scientific">Trichothecium roseum</name>
    <dbReference type="NCBI Taxonomy" id="47278"/>
    <lineage>
        <taxon>Eukaryota</taxon>
        <taxon>Fungi</taxon>
        <taxon>Dikarya</taxon>
        <taxon>Ascomycota</taxon>
        <taxon>Pezizomycotina</taxon>
        <taxon>Sordariomycetes</taxon>
        <taxon>Hypocreomycetidae</taxon>
        <taxon>Hypocreales</taxon>
        <taxon>Hypocreales incertae sedis</taxon>
        <taxon>Trichothecium</taxon>
    </lineage>
</organism>
<protein>
    <submittedName>
        <fullName evidence="1">Uncharacterized protein</fullName>
    </submittedName>
</protein>
<sequence>MPQDLPFVTLDVFATERFKGNPLAVITIPHGTTPYPTQQQKQAIAREFNLSETVFVHEHGDPSRASQRDIDIFLTNAEIPFAGHPTIGTAVSLLAAGVSTLVTKAGPIPVAETKPGLVHAAIPHNVRLHAKRLRDISFPAGHGGLSADPVVRGAEAAAPVFSIVKGMTFVLIELPSLEHLAGVQRSQTQFPVATLLDEGFNTGFIARYYFVRLPPSAEDSSTGAVRIRSRMIESDFEDPATGSAACSLCSYLAAFEKTHDGEDRKVRYEITQGVEMGRDSHIVVEVGTKGGQVDSVSLGGTAVQVMRGTVPYV</sequence>
<evidence type="ECO:0000313" key="2">
    <source>
        <dbReference type="Proteomes" id="UP001163324"/>
    </source>
</evidence>
<gene>
    <name evidence="1" type="ORF">N3K66_004830</name>
</gene>